<keyword evidence="2" id="KW-0472">Membrane</keyword>
<dbReference type="Proteomes" id="UP000298416">
    <property type="component" value="Unassembled WGS sequence"/>
</dbReference>
<evidence type="ECO:0000256" key="2">
    <source>
        <dbReference type="SAM" id="Phobius"/>
    </source>
</evidence>
<sequence>MNKKLNLARKNLQAYTNELELEVAHLLEENAKLRKQQEKVCVCVCVNFYTLVVRYFLLKMACFATKSHCPVLVHSCFMTPTIKQETSLFQSLFDIFNCPSIEGKTDDSIQSFIHLFVSISCQFYREAAAEHQKRKPLHRTSTAPF</sequence>
<keyword evidence="4" id="KW-1185">Reference proteome</keyword>
<comment type="caution">
    <text evidence="3">The sequence shown here is derived from an EMBL/GenBank/DDBJ whole genome shotgun (WGS) entry which is preliminary data.</text>
</comment>
<dbReference type="AlphaFoldDB" id="A0A8X8ZAB5"/>
<evidence type="ECO:0000313" key="3">
    <source>
        <dbReference type="EMBL" id="KAG6397616.1"/>
    </source>
</evidence>
<protein>
    <submittedName>
        <fullName evidence="3">Uncharacterized protein</fullName>
    </submittedName>
</protein>
<organism evidence="3">
    <name type="scientific">Salvia splendens</name>
    <name type="common">Scarlet sage</name>
    <dbReference type="NCBI Taxonomy" id="180675"/>
    <lineage>
        <taxon>Eukaryota</taxon>
        <taxon>Viridiplantae</taxon>
        <taxon>Streptophyta</taxon>
        <taxon>Embryophyta</taxon>
        <taxon>Tracheophyta</taxon>
        <taxon>Spermatophyta</taxon>
        <taxon>Magnoliopsida</taxon>
        <taxon>eudicotyledons</taxon>
        <taxon>Gunneridae</taxon>
        <taxon>Pentapetalae</taxon>
        <taxon>asterids</taxon>
        <taxon>lamiids</taxon>
        <taxon>Lamiales</taxon>
        <taxon>Lamiaceae</taxon>
        <taxon>Nepetoideae</taxon>
        <taxon>Mentheae</taxon>
        <taxon>Salviinae</taxon>
        <taxon>Salvia</taxon>
        <taxon>Salvia subgen. Calosphace</taxon>
        <taxon>core Calosphace</taxon>
    </lineage>
</organism>
<keyword evidence="2" id="KW-0812">Transmembrane</keyword>
<gene>
    <name evidence="3" type="ORF">SASPL_143786</name>
</gene>
<keyword evidence="2" id="KW-1133">Transmembrane helix</keyword>
<feature type="coiled-coil region" evidence="1">
    <location>
        <begin position="2"/>
        <end position="36"/>
    </location>
</feature>
<accession>A0A8X8ZAB5</accession>
<proteinExistence type="predicted"/>
<feature type="transmembrane region" description="Helical" evidence="2">
    <location>
        <begin position="40"/>
        <end position="58"/>
    </location>
</feature>
<name>A0A8X8ZAB5_SALSN</name>
<reference evidence="3" key="1">
    <citation type="submission" date="2018-01" db="EMBL/GenBank/DDBJ databases">
        <authorList>
            <person name="Mao J.F."/>
        </authorList>
    </citation>
    <scope>NUCLEOTIDE SEQUENCE</scope>
    <source>
        <strain evidence="3">Huo1</strain>
        <tissue evidence="3">Leaf</tissue>
    </source>
</reference>
<keyword evidence="1" id="KW-0175">Coiled coil</keyword>
<evidence type="ECO:0000313" key="4">
    <source>
        <dbReference type="Proteomes" id="UP000298416"/>
    </source>
</evidence>
<evidence type="ECO:0000256" key="1">
    <source>
        <dbReference type="SAM" id="Coils"/>
    </source>
</evidence>
<reference evidence="3" key="2">
    <citation type="submission" date="2020-08" db="EMBL/GenBank/DDBJ databases">
        <title>Plant Genome Project.</title>
        <authorList>
            <person name="Zhang R.-G."/>
        </authorList>
    </citation>
    <scope>NUCLEOTIDE SEQUENCE</scope>
    <source>
        <strain evidence="3">Huo1</strain>
        <tissue evidence="3">Leaf</tissue>
    </source>
</reference>
<dbReference type="EMBL" id="PNBA02000016">
    <property type="protein sequence ID" value="KAG6397616.1"/>
    <property type="molecule type" value="Genomic_DNA"/>
</dbReference>